<name>A0ACA9SRL9_9GLOM</name>
<dbReference type="EMBL" id="CAJVQC010154546">
    <property type="protein sequence ID" value="CAG8847153.1"/>
    <property type="molecule type" value="Genomic_DNA"/>
</dbReference>
<feature type="non-terminal residue" evidence="1">
    <location>
        <position position="1"/>
    </location>
</feature>
<dbReference type="Proteomes" id="UP000789920">
    <property type="component" value="Unassembled WGS sequence"/>
</dbReference>
<evidence type="ECO:0000313" key="1">
    <source>
        <dbReference type="EMBL" id="CAG8847153.1"/>
    </source>
</evidence>
<feature type="non-terminal residue" evidence="1">
    <location>
        <position position="53"/>
    </location>
</feature>
<evidence type="ECO:0000313" key="2">
    <source>
        <dbReference type="Proteomes" id="UP000789920"/>
    </source>
</evidence>
<sequence>AVIKCCAEAHFDSKEDGSRTEKGKRGMITNVTLENKAMQIRNRIIPVKSFGKR</sequence>
<gene>
    <name evidence="1" type="ORF">RPERSI_LOCUS34501</name>
</gene>
<organism evidence="1 2">
    <name type="scientific">Racocetra persica</name>
    <dbReference type="NCBI Taxonomy" id="160502"/>
    <lineage>
        <taxon>Eukaryota</taxon>
        <taxon>Fungi</taxon>
        <taxon>Fungi incertae sedis</taxon>
        <taxon>Mucoromycota</taxon>
        <taxon>Glomeromycotina</taxon>
        <taxon>Glomeromycetes</taxon>
        <taxon>Diversisporales</taxon>
        <taxon>Gigasporaceae</taxon>
        <taxon>Racocetra</taxon>
    </lineage>
</organism>
<keyword evidence="2" id="KW-1185">Reference proteome</keyword>
<protein>
    <submittedName>
        <fullName evidence="1">6119_t:CDS:1</fullName>
    </submittedName>
</protein>
<reference evidence="1" key="1">
    <citation type="submission" date="2021-06" db="EMBL/GenBank/DDBJ databases">
        <authorList>
            <person name="Kallberg Y."/>
            <person name="Tangrot J."/>
            <person name="Rosling A."/>
        </authorList>
    </citation>
    <scope>NUCLEOTIDE SEQUENCE</scope>
    <source>
        <strain evidence="1">MA461A</strain>
    </source>
</reference>
<comment type="caution">
    <text evidence="1">The sequence shown here is derived from an EMBL/GenBank/DDBJ whole genome shotgun (WGS) entry which is preliminary data.</text>
</comment>
<proteinExistence type="predicted"/>
<accession>A0ACA9SRL9</accession>